<dbReference type="EMBL" id="MTBP01000001">
    <property type="protein sequence ID" value="POM27755.1"/>
    <property type="molecule type" value="Genomic_DNA"/>
</dbReference>
<dbReference type="InterPro" id="IPR052016">
    <property type="entry name" value="Bact_Sigma-Reg"/>
</dbReference>
<dbReference type="Pfam" id="PF07228">
    <property type="entry name" value="SpoIIE"/>
    <property type="match status" value="1"/>
</dbReference>
<keyword evidence="2" id="KW-0472">Membrane</keyword>
<keyword evidence="2" id="KW-1133">Transmembrane helix</keyword>
<feature type="transmembrane region" description="Helical" evidence="2">
    <location>
        <begin position="40"/>
        <end position="56"/>
    </location>
</feature>
<sequence>MLQRLVRHLPLRIRTLLRRVPLLVRLYRWTRQGKLTRERYVFVALAFLVLAVGLGGDSQERAASGALVLIVLGGGLLLKIRTVVALLGVVAAVIAYNAYDAWDDGRGLGLGVIATLSITALLALTLARTRQQLGVQGLRGDSMLLELRDRLRRQGEMPRLPAGWDAQVVLLQAGGSSFGGDFVVSARDGDRLEVALVDVSGKGTDAGTRALMLSGAFGGLLGSVQPEGFLPACNRYLHRQGWDEGFVTAVHVEIDLSTGAYTVESAGHPPAVQFDASSGEWQVSPAKGVVLGVVPEMDCVPDHGTLMPGDALLLYTDGLVESPGSDLDAGIEHLLGQAERLVPEGFARGARELVETVAAARDDDCALVVIWRTWPPSPAAGKQGHLET</sequence>
<feature type="transmembrane region" description="Helical" evidence="2">
    <location>
        <begin position="108"/>
        <end position="127"/>
    </location>
</feature>
<dbReference type="Proteomes" id="UP000242367">
    <property type="component" value="Unassembled WGS sequence"/>
</dbReference>
<dbReference type="EC" id="3.1.3.3" evidence="4"/>
<keyword evidence="2" id="KW-0812">Transmembrane</keyword>
<name>A0A2P4URS9_9ACTN</name>
<keyword evidence="5" id="KW-1185">Reference proteome</keyword>
<dbReference type="Gene3D" id="3.60.40.10">
    <property type="entry name" value="PPM-type phosphatase domain"/>
    <property type="match status" value="1"/>
</dbReference>
<keyword evidence="1 4" id="KW-0378">Hydrolase</keyword>
<accession>A0A2P4URS9</accession>
<evidence type="ECO:0000256" key="1">
    <source>
        <dbReference type="ARBA" id="ARBA00022801"/>
    </source>
</evidence>
<gene>
    <name evidence="4" type="primary">rsbU_3</name>
    <name evidence="4" type="ORF">BTM25_21740</name>
</gene>
<comment type="caution">
    <text evidence="4">The sequence shown here is derived from an EMBL/GenBank/DDBJ whole genome shotgun (WGS) entry which is preliminary data.</text>
</comment>
<proteinExistence type="predicted"/>
<dbReference type="InterPro" id="IPR001932">
    <property type="entry name" value="PPM-type_phosphatase-like_dom"/>
</dbReference>
<evidence type="ECO:0000256" key="2">
    <source>
        <dbReference type="SAM" id="Phobius"/>
    </source>
</evidence>
<evidence type="ECO:0000313" key="4">
    <source>
        <dbReference type="EMBL" id="POM27755.1"/>
    </source>
</evidence>
<feature type="transmembrane region" description="Helical" evidence="2">
    <location>
        <begin position="83"/>
        <end position="102"/>
    </location>
</feature>
<dbReference type="SUPFAM" id="SSF81606">
    <property type="entry name" value="PP2C-like"/>
    <property type="match status" value="1"/>
</dbReference>
<evidence type="ECO:0000259" key="3">
    <source>
        <dbReference type="SMART" id="SM00331"/>
    </source>
</evidence>
<feature type="domain" description="PPM-type phosphatase" evidence="3">
    <location>
        <begin position="165"/>
        <end position="372"/>
    </location>
</feature>
<dbReference type="GO" id="GO:0016791">
    <property type="term" value="F:phosphatase activity"/>
    <property type="evidence" value="ECO:0007669"/>
    <property type="project" value="TreeGrafter"/>
</dbReference>
<dbReference type="InterPro" id="IPR036457">
    <property type="entry name" value="PPM-type-like_dom_sf"/>
</dbReference>
<protein>
    <submittedName>
        <fullName evidence="4">Phosphoserine phosphatase RsbU</fullName>
        <ecNumber evidence="4">3.1.3.3</ecNumber>
    </submittedName>
</protein>
<evidence type="ECO:0000313" key="5">
    <source>
        <dbReference type="Proteomes" id="UP000242367"/>
    </source>
</evidence>
<dbReference type="AlphaFoldDB" id="A0A2P4URS9"/>
<reference evidence="4 5" key="1">
    <citation type="journal article" date="2017" name="Chemistry">
        <title>Isolation, Biosynthesis and Chemical Modifications of Rubterolones A-F: Rare Tropolone Alkaloids from Actinomadura sp. 5-2.</title>
        <authorList>
            <person name="Guo H."/>
            <person name="Benndorf R."/>
            <person name="Leichnitz D."/>
            <person name="Klassen J.L."/>
            <person name="Vollmers J."/>
            <person name="Gorls H."/>
            <person name="Steinacker M."/>
            <person name="Weigel C."/>
            <person name="Dahse H.M."/>
            <person name="Kaster A.K."/>
            <person name="de Beer Z.W."/>
            <person name="Poulsen M."/>
            <person name="Beemelmanns C."/>
        </authorList>
    </citation>
    <scope>NUCLEOTIDE SEQUENCE [LARGE SCALE GENOMIC DNA]</scope>
    <source>
        <strain evidence="4 5">5-2</strain>
    </source>
</reference>
<organism evidence="4 5">
    <name type="scientific">Actinomadura rubteroloni</name>
    <dbReference type="NCBI Taxonomy" id="1926885"/>
    <lineage>
        <taxon>Bacteria</taxon>
        <taxon>Bacillati</taxon>
        <taxon>Actinomycetota</taxon>
        <taxon>Actinomycetes</taxon>
        <taxon>Streptosporangiales</taxon>
        <taxon>Thermomonosporaceae</taxon>
        <taxon>Actinomadura</taxon>
    </lineage>
</organism>
<dbReference type="PANTHER" id="PTHR43156:SF2">
    <property type="entry name" value="STAGE II SPORULATION PROTEIN E"/>
    <property type="match status" value="1"/>
</dbReference>
<dbReference type="SMART" id="SM00331">
    <property type="entry name" value="PP2C_SIG"/>
    <property type="match status" value="1"/>
</dbReference>
<dbReference type="RefSeq" id="WP_103562536.1">
    <property type="nucleotide sequence ID" value="NZ_MTBP01000001.1"/>
</dbReference>
<dbReference type="PANTHER" id="PTHR43156">
    <property type="entry name" value="STAGE II SPORULATION PROTEIN E-RELATED"/>
    <property type="match status" value="1"/>
</dbReference>